<organism evidence="1">
    <name type="scientific">Curvibacter symbiont subsp. Hydra magnipapillata</name>
    <dbReference type="NCBI Taxonomy" id="667019"/>
    <lineage>
        <taxon>Bacteria</taxon>
        <taxon>Pseudomonadati</taxon>
        <taxon>Pseudomonadota</taxon>
        <taxon>Betaproteobacteria</taxon>
        <taxon>Burkholderiales</taxon>
        <taxon>Comamonadaceae</taxon>
        <taxon>Curvibacter</taxon>
    </lineage>
</organism>
<protein>
    <submittedName>
        <fullName evidence="1">Uncharacterized protein</fullName>
    </submittedName>
</protein>
<name>C9Y6R0_CURXX</name>
<sequence>MTHTILKYVGLPATQPRQTAGPVVRAVPTLSEADVKALDSIRSSGMFTLEKSAGMYAGVTRLRPQK</sequence>
<reference evidence="1" key="1">
    <citation type="journal article" date="2010" name="Nature">
        <title>The Dynamic genome of Hydra.</title>
        <authorList>
            <person name="Chapman J.A."/>
            <person name="Kirkness E.F."/>
            <person name="Simakov O."/>
            <person name="Hampson S.E."/>
            <person name="Mitros T."/>
            <person name="Weinmaier T."/>
            <person name="Rattei T."/>
            <person name="Balasubramanian P.G."/>
            <person name="Borman J."/>
            <person name="Busam D."/>
            <person name="Disbennett K."/>
            <person name="Pfannkoch C."/>
            <person name="Sumin N."/>
            <person name="Sutton G."/>
            <person name="Viswanathan L."/>
            <person name="Walenz B."/>
            <person name="Goodstein D.M."/>
            <person name="Hellsten U."/>
            <person name="Kawashima T."/>
            <person name="Prochnik S.E."/>
            <person name="Putnam N.H."/>
            <person name="Shu S."/>
            <person name="Blumberg B."/>
            <person name="Dana C.E."/>
            <person name="Gee L."/>
            <person name="Kibler D.F."/>
            <person name="Law L."/>
            <person name="Lindgens D."/>
            <person name="Martinez D.E."/>
            <person name="Peng J."/>
            <person name="Wigge P.A."/>
            <person name="Bertulat B."/>
            <person name="Guder C."/>
            <person name="Nakamura Y."/>
            <person name="Ozbek S."/>
            <person name="Watanabe H."/>
            <person name="Khalturin K."/>
            <person name="Hemmrich G."/>
            <person name="Franke A."/>
            <person name="Augustin R."/>
            <person name="Fraune S."/>
            <person name="Hayakawa E."/>
            <person name="Hayakawa S."/>
            <person name="Hirose M."/>
            <person name="Hwang J."/>
            <person name="Ikeo K."/>
            <person name="Nishimiya-Fujisawa C."/>
            <person name="Ogura A."/>
            <person name="Takahashi T."/>
            <person name="Steinmetz P.R."/>
            <person name="Zhang X."/>
            <person name="Aufschnaiter R."/>
            <person name="Eder M.K."/>
            <person name="Gorny A.K."/>
            <person name="Salvenmoser W."/>
            <person name="Heimberg A.M."/>
            <person name="Wheeler B.M."/>
            <person name="Peterson K.J."/>
            <person name="Boettger A."/>
            <person name="Tischler P."/>
            <person name="Wolf A."/>
            <person name="Gojobori T."/>
            <person name="Remington K.A."/>
            <person name="Strausberg R.L."/>
            <person name="Venter J."/>
            <person name="Technau U."/>
            <person name="Hobmayer B."/>
            <person name="Bosch T.C."/>
            <person name="Holstein T.W."/>
            <person name="Fujisawa T."/>
            <person name="Bode H.R."/>
            <person name="David C.N."/>
            <person name="Rokhsar D.S."/>
            <person name="Steele R.E."/>
        </authorList>
    </citation>
    <scope>NUCLEOTIDE SEQUENCE</scope>
</reference>
<evidence type="ECO:0000313" key="1">
    <source>
        <dbReference type="EMBL" id="CBA26549.1"/>
    </source>
</evidence>
<proteinExistence type="predicted"/>
<dbReference type="AlphaFoldDB" id="C9Y6R0"/>
<dbReference type="EMBL" id="FN543101">
    <property type="protein sequence ID" value="CBA26549.1"/>
    <property type="molecule type" value="Genomic_DNA"/>
</dbReference>
<accession>C9Y6R0</accession>
<gene>
    <name evidence="1" type="ORF">Csp_E36370</name>
</gene>